<dbReference type="AlphaFoldDB" id="A0A4Q1CCW2"/>
<keyword evidence="1" id="KW-0812">Transmembrane</keyword>
<keyword evidence="1" id="KW-1133">Transmembrane helix</keyword>
<evidence type="ECO:0000313" key="2">
    <source>
        <dbReference type="EMBL" id="RXK56752.1"/>
    </source>
</evidence>
<feature type="transmembrane region" description="Helical" evidence="1">
    <location>
        <begin position="92"/>
        <end position="115"/>
    </location>
</feature>
<name>A0A4Q1CCW2_9BACT</name>
<reference evidence="2 3" key="1">
    <citation type="submission" date="2019-01" db="EMBL/GenBank/DDBJ databases">
        <title>Lacunisphaera sp. strain TWA-58.</title>
        <authorList>
            <person name="Chen W.-M."/>
        </authorList>
    </citation>
    <scope>NUCLEOTIDE SEQUENCE [LARGE SCALE GENOMIC DNA]</scope>
    <source>
        <strain evidence="2 3">TWA-58</strain>
    </source>
</reference>
<dbReference type="EMBL" id="SDHX01000001">
    <property type="protein sequence ID" value="RXK56752.1"/>
    <property type="molecule type" value="Genomic_DNA"/>
</dbReference>
<evidence type="ECO:0000313" key="3">
    <source>
        <dbReference type="Proteomes" id="UP000290218"/>
    </source>
</evidence>
<keyword evidence="1" id="KW-0472">Membrane</keyword>
<organism evidence="2 3">
    <name type="scientific">Oleiharenicola lentus</name>
    <dbReference type="NCBI Taxonomy" id="2508720"/>
    <lineage>
        <taxon>Bacteria</taxon>
        <taxon>Pseudomonadati</taxon>
        <taxon>Verrucomicrobiota</taxon>
        <taxon>Opitutia</taxon>
        <taxon>Opitutales</taxon>
        <taxon>Opitutaceae</taxon>
        <taxon>Oleiharenicola</taxon>
    </lineage>
</organism>
<comment type="caution">
    <text evidence="2">The sequence shown here is derived from an EMBL/GenBank/DDBJ whole genome shotgun (WGS) entry which is preliminary data.</text>
</comment>
<keyword evidence="3" id="KW-1185">Reference proteome</keyword>
<sequence length="118" mass="12772">MLINIVLLFLVFGATKKKFNPYAAAATLGAVKGGLYFLASQSLLLAAVAFGLFGGLAAALVFLLAQLDRKELSEDPYPKYGGLRKSNFKWEYVPLSVIVLCLIFGEFFASLFLGLGRS</sequence>
<evidence type="ECO:0000256" key="1">
    <source>
        <dbReference type="SAM" id="Phobius"/>
    </source>
</evidence>
<gene>
    <name evidence="2" type="ORF">ESB00_13045</name>
</gene>
<proteinExistence type="predicted"/>
<accession>A0A4Q1CCW2</accession>
<dbReference type="Proteomes" id="UP000290218">
    <property type="component" value="Unassembled WGS sequence"/>
</dbReference>
<feature type="transmembrane region" description="Helical" evidence="1">
    <location>
        <begin position="35"/>
        <end position="64"/>
    </location>
</feature>
<protein>
    <submittedName>
        <fullName evidence="2">Uncharacterized protein</fullName>
    </submittedName>
</protein>